<evidence type="ECO:0000313" key="25">
    <source>
        <dbReference type="Proteomes" id="UP001595457"/>
    </source>
</evidence>
<comment type="similarity">
    <text evidence="5">In the C-terminal section; belongs to the APS kinase family.</text>
</comment>
<feature type="binding site" evidence="20">
    <location>
        <begin position="433"/>
        <end position="440"/>
    </location>
    <ligand>
        <name>ATP</name>
        <dbReference type="ChEBI" id="CHEBI:30616"/>
    </ligand>
</feature>
<evidence type="ECO:0000256" key="6">
    <source>
        <dbReference type="ARBA" id="ARBA00007008"/>
    </source>
</evidence>
<evidence type="ECO:0000256" key="12">
    <source>
        <dbReference type="ARBA" id="ARBA00022777"/>
    </source>
</evidence>
<dbReference type="InterPro" id="IPR002891">
    <property type="entry name" value="APS"/>
</dbReference>
<keyword evidence="10 20" id="KW-0808">Transferase</keyword>
<dbReference type="Pfam" id="PF00009">
    <property type="entry name" value="GTP_EFTU"/>
    <property type="match status" value="1"/>
</dbReference>
<comment type="function">
    <text evidence="3 20">Catalyzes the synthesis of activated sulfate.</text>
</comment>
<dbReference type="Gene3D" id="2.40.30.10">
    <property type="entry name" value="Translation factors"/>
    <property type="match status" value="2"/>
</dbReference>
<dbReference type="EC" id="2.7.1.25" evidence="8 20"/>
<keyword evidence="13 20" id="KW-0067">ATP-binding</keyword>
<dbReference type="NCBIfam" id="NF003013">
    <property type="entry name" value="PRK03846.1"/>
    <property type="match status" value="1"/>
</dbReference>
<evidence type="ECO:0000256" key="1">
    <source>
        <dbReference type="ARBA" id="ARBA00001823"/>
    </source>
</evidence>
<dbReference type="Pfam" id="PF01583">
    <property type="entry name" value="APS_kinase"/>
    <property type="match status" value="1"/>
</dbReference>
<comment type="similarity">
    <text evidence="7">In the N-terminal section; belongs to the TRAFAC class translation factor GTPase superfamily. Classic translation factor GTPase family. CysN/NodQ subfamily.</text>
</comment>
<dbReference type="PANTHER" id="PTHR11055:SF63">
    <property type="entry name" value="ADENYLYL-SULFATE KINASE 1, CHLOROPLASTIC"/>
    <property type="match status" value="1"/>
</dbReference>
<dbReference type="CDD" id="cd02027">
    <property type="entry name" value="APSK"/>
    <property type="match status" value="1"/>
</dbReference>
<evidence type="ECO:0000256" key="2">
    <source>
        <dbReference type="ARBA" id="ARBA00002357"/>
    </source>
</evidence>
<dbReference type="NCBIfam" id="TIGR00455">
    <property type="entry name" value="apsK"/>
    <property type="match status" value="1"/>
</dbReference>
<dbReference type="PANTHER" id="PTHR11055">
    <property type="entry name" value="BIFUNCTIONAL 3'-PHOSPHOADENOSINE 5'-PHOSPHOSULFATE SYNTHASE"/>
    <property type="match status" value="1"/>
</dbReference>
<comment type="catalytic activity">
    <reaction evidence="19">
        <text>sulfate + ATP + H(+) = adenosine 5'-phosphosulfate + diphosphate</text>
        <dbReference type="Rhea" id="RHEA:18133"/>
        <dbReference type="ChEBI" id="CHEBI:15378"/>
        <dbReference type="ChEBI" id="CHEBI:16189"/>
        <dbReference type="ChEBI" id="CHEBI:30616"/>
        <dbReference type="ChEBI" id="CHEBI:33019"/>
        <dbReference type="ChEBI" id="CHEBI:58243"/>
        <dbReference type="EC" id="2.7.7.4"/>
    </reaction>
</comment>
<gene>
    <name evidence="20 24" type="primary">cysC</name>
    <name evidence="24" type="ORF">ACFOJE_19870</name>
</gene>
<evidence type="ECO:0000256" key="10">
    <source>
        <dbReference type="ARBA" id="ARBA00022679"/>
    </source>
</evidence>
<comment type="similarity">
    <text evidence="6 20">Belongs to the APS kinase family.</text>
</comment>
<organism evidence="24 25">
    <name type="scientific">Azotobacter bryophylli</name>
    <dbReference type="NCBI Taxonomy" id="1986537"/>
    <lineage>
        <taxon>Bacteria</taxon>
        <taxon>Pseudomonadati</taxon>
        <taxon>Pseudomonadota</taxon>
        <taxon>Gammaproteobacteria</taxon>
        <taxon>Pseudomonadales</taxon>
        <taxon>Pseudomonadaceae</taxon>
        <taxon>Azotobacter</taxon>
    </lineage>
</organism>
<dbReference type="SUPFAM" id="SSF52540">
    <property type="entry name" value="P-loop containing nucleoside triphosphate hydrolases"/>
    <property type="match status" value="2"/>
</dbReference>
<comment type="caution">
    <text evidence="24">The sequence shown here is derived from an EMBL/GenBank/DDBJ whole genome shotgun (WGS) entry which is preliminary data.</text>
</comment>
<evidence type="ECO:0000256" key="5">
    <source>
        <dbReference type="ARBA" id="ARBA00005438"/>
    </source>
</evidence>
<dbReference type="EMBL" id="JBHRSJ010000035">
    <property type="protein sequence ID" value="MFC2974456.1"/>
    <property type="molecule type" value="Genomic_DNA"/>
</dbReference>
<evidence type="ECO:0000256" key="11">
    <source>
        <dbReference type="ARBA" id="ARBA00022741"/>
    </source>
</evidence>
<evidence type="ECO:0000259" key="21">
    <source>
        <dbReference type="Pfam" id="PF00009"/>
    </source>
</evidence>
<evidence type="ECO:0000259" key="22">
    <source>
        <dbReference type="Pfam" id="PF01583"/>
    </source>
</evidence>
<evidence type="ECO:0000256" key="20">
    <source>
        <dbReference type="HAMAP-Rule" id="MF_00065"/>
    </source>
</evidence>
<feature type="domain" description="APS kinase" evidence="22">
    <location>
        <begin position="427"/>
        <end position="574"/>
    </location>
</feature>
<dbReference type="InterPro" id="IPR059117">
    <property type="entry name" value="APS_kinase_dom"/>
</dbReference>
<dbReference type="GO" id="GO:0004020">
    <property type="term" value="F:adenylylsulfate kinase activity"/>
    <property type="evidence" value="ECO:0007669"/>
    <property type="project" value="UniProtKB-EC"/>
</dbReference>
<dbReference type="Gene3D" id="3.40.50.300">
    <property type="entry name" value="P-loop containing nucleotide triphosphate hydrolases"/>
    <property type="match status" value="2"/>
</dbReference>
<feature type="domain" description="Tr-type G" evidence="21">
    <location>
        <begin position="70"/>
        <end position="168"/>
    </location>
</feature>
<keyword evidence="11 20" id="KW-0547">Nucleotide-binding</keyword>
<keyword evidence="14" id="KW-0342">GTP-binding</keyword>
<dbReference type="Pfam" id="PF22594">
    <property type="entry name" value="GTP-eEF1A_C"/>
    <property type="match status" value="1"/>
</dbReference>
<evidence type="ECO:0000256" key="17">
    <source>
        <dbReference type="ARBA" id="ARBA00031393"/>
    </source>
</evidence>
<accession>A0ABV7B0H9</accession>
<dbReference type="InterPro" id="IPR000795">
    <property type="entry name" value="T_Tr_GTP-bd_dom"/>
</dbReference>
<evidence type="ECO:0000256" key="16">
    <source>
        <dbReference type="ARBA" id="ARBA00029724"/>
    </source>
</evidence>
<dbReference type="InterPro" id="IPR054696">
    <property type="entry name" value="GTP-eEF1A_C"/>
</dbReference>
<dbReference type="CDD" id="cd04095">
    <property type="entry name" value="CysN_NoDQ_III"/>
    <property type="match status" value="1"/>
</dbReference>
<keyword evidence="20" id="KW-0597">Phosphoprotein</keyword>
<evidence type="ECO:0000256" key="13">
    <source>
        <dbReference type="ARBA" id="ARBA00022840"/>
    </source>
</evidence>
<evidence type="ECO:0000256" key="19">
    <source>
        <dbReference type="ARBA" id="ARBA00049370"/>
    </source>
</evidence>
<keyword evidence="15" id="KW-0511">Multifunctional enzyme</keyword>
<dbReference type="RefSeq" id="WP_377816672.1">
    <property type="nucleotide sequence ID" value="NZ_JBHRSJ010000035.1"/>
</dbReference>
<evidence type="ECO:0000256" key="9">
    <source>
        <dbReference type="ARBA" id="ARBA00018163"/>
    </source>
</evidence>
<dbReference type="SUPFAM" id="SSF50465">
    <property type="entry name" value="EF-Tu/eEF-1alpha/eIF2-gamma C-terminal domain"/>
    <property type="match status" value="1"/>
</dbReference>
<dbReference type="InterPro" id="IPR044139">
    <property type="entry name" value="CysN_NoDQ_III"/>
</dbReference>
<dbReference type="Proteomes" id="UP001595457">
    <property type="component" value="Unassembled WGS sequence"/>
</dbReference>
<dbReference type="InterPro" id="IPR009001">
    <property type="entry name" value="Transl_elong_EF1A/Init_IF2_C"/>
</dbReference>
<evidence type="ECO:0000256" key="8">
    <source>
        <dbReference type="ARBA" id="ARBA00012121"/>
    </source>
</evidence>
<evidence type="ECO:0000256" key="7">
    <source>
        <dbReference type="ARBA" id="ARBA00007237"/>
    </source>
</evidence>
<reference evidence="25" key="1">
    <citation type="journal article" date="2019" name="Int. J. Syst. Evol. Microbiol.">
        <title>The Global Catalogue of Microorganisms (GCM) 10K type strain sequencing project: providing services to taxonomists for standard genome sequencing and annotation.</title>
        <authorList>
            <consortium name="The Broad Institute Genomics Platform"/>
            <consortium name="The Broad Institute Genome Sequencing Center for Infectious Disease"/>
            <person name="Wu L."/>
            <person name="Ma J."/>
        </authorList>
    </citation>
    <scope>NUCLEOTIDE SEQUENCE [LARGE SCALE GENOMIC DNA]</scope>
    <source>
        <strain evidence="25">KCTC 62195</strain>
    </source>
</reference>
<keyword evidence="25" id="KW-1185">Reference proteome</keyword>
<dbReference type="HAMAP" id="MF_00065">
    <property type="entry name" value="Adenylyl_sulf_kinase"/>
    <property type="match status" value="1"/>
</dbReference>
<feature type="domain" description="GTP-eEF1A C-terminal" evidence="23">
    <location>
        <begin position="298"/>
        <end position="395"/>
    </location>
</feature>
<dbReference type="SUPFAM" id="SSF50447">
    <property type="entry name" value="Translation proteins"/>
    <property type="match status" value="1"/>
</dbReference>
<evidence type="ECO:0000259" key="23">
    <source>
        <dbReference type="Pfam" id="PF22594"/>
    </source>
</evidence>
<proteinExistence type="inferred from homology"/>
<keyword evidence="12 20" id="KW-0418">Kinase</keyword>
<comment type="catalytic activity">
    <reaction evidence="1 20">
        <text>adenosine 5'-phosphosulfate + ATP = 3'-phosphoadenylyl sulfate + ADP + H(+)</text>
        <dbReference type="Rhea" id="RHEA:24152"/>
        <dbReference type="ChEBI" id="CHEBI:15378"/>
        <dbReference type="ChEBI" id="CHEBI:30616"/>
        <dbReference type="ChEBI" id="CHEBI:58243"/>
        <dbReference type="ChEBI" id="CHEBI:58339"/>
        <dbReference type="ChEBI" id="CHEBI:456216"/>
        <dbReference type="EC" id="2.7.1.25"/>
    </reaction>
</comment>
<evidence type="ECO:0000256" key="4">
    <source>
        <dbReference type="ARBA" id="ARBA00004806"/>
    </source>
</evidence>
<comment type="pathway">
    <text evidence="4 20">Sulfur metabolism; hydrogen sulfide biosynthesis; sulfite from sulfate: step 2/3.</text>
</comment>
<dbReference type="InterPro" id="IPR027417">
    <property type="entry name" value="P-loop_NTPase"/>
</dbReference>
<evidence type="ECO:0000256" key="14">
    <source>
        <dbReference type="ARBA" id="ARBA00023134"/>
    </source>
</evidence>
<sequence length="593" mass="64971">MSNFRPPLDMPFALQNRHDEPLLRIVACSSAGDGNATPFEPPLPENPGKAPTANRAGLREVEYRLLAIAGRRLLVAEIPGHPQFTRRLADAAATADLALIRVDASQGLTSQTRLHTRIVAMMGVRQVILAVGWMERVAFDSQAFEAIVQQYREFAADLGFAGIQAIPFPGPSGVDWQQAEPSLSWYSGPSLPDYLESIEIPDSTVHPMRLPVQWVSRSEPGLPGLCGRLAAGSVRPGDAVRVLPSGLQTQIETLLVDGSERERADSGEAVTLTLADSVEVRRGDVLATAEAPPEVADQFEARLLWLGEQPMAPGRQYLLKLASQEVAATVTLIKYREDIDSGARLAAKTLQQNAIATVNLSTSAPVVFEPHRANRALGSFVLIDRLSQETVGTGTLDFALRRASNIHWQALDIDKRARAALMRQTPRCIWFTGLSGSGKSTIASLLEKRLHAEGRHTYVLDGDNVRHGLNRDLGFTEADRVENIRRVAEVAKLMTDAGLIVLVSFISPFISEREMARGLFAADEFVEVFVDTPLEECERRDVKGLYAKARRGELRNFTGIDSAYEPPRAPEVHLHPAENTPEACVESLLRLLD</sequence>
<comment type="function">
    <text evidence="2">APS kinase catalyzes the synthesis of activated sulfate.</text>
</comment>
<dbReference type="InterPro" id="IPR009000">
    <property type="entry name" value="Transl_B-barrel_sf"/>
</dbReference>
<feature type="active site" description="Phosphoserine intermediate" evidence="20">
    <location>
        <position position="507"/>
    </location>
</feature>
<evidence type="ECO:0000256" key="3">
    <source>
        <dbReference type="ARBA" id="ARBA00002632"/>
    </source>
</evidence>
<evidence type="ECO:0000256" key="18">
    <source>
        <dbReference type="ARBA" id="ARBA00031464"/>
    </source>
</evidence>
<evidence type="ECO:0000313" key="24">
    <source>
        <dbReference type="EMBL" id="MFC2974456.1"/>
    </source>
</evidence>
<name>A0ABV7B0H9_9GAMM</name>
<evidence type="ECO:0000256" key="15">
    <source>
        <dbReference type="ARBA" id="ARBA00023268"/>
    </source>
</evidence>
<protein>
    <recommendedName>
        <fullName evidence="9 20">Adenylyl-sulfate kinase</fullName>
        <ecNumber evidence="8 20">2.7.1.25</ecNumber>
    </recommendedName>
    <alternativeName>
        <fullName evidence="17 20">APS kinase</fullName>
    </alternativeName>
    <alternativeName>
        <fullName evidence="18 20">ATP adenosine-5'-phosphosulfate 3'-phosphotransferase</fullName>
    </alternativeName>
    <alternativeName>
        <fullName evidence="16 20">Adenosine-5'-phosphosulfate kinase</fullName>
    </alternativeName>
</protein>